<dbReference type="OrthoDB" id="1627372at2"/>
<evidence type="ECO:0000256" key="1">
    <source>
        <dbReference type="ARBA" id="ARBA00004429"/>
    </source>
</evidence>
<evidence type="ECO:0000256" key="3">
    <source>
        <dbReference type="ARBA" id="ARBA00022475"/>
    </source>
</evidence>
<feature type="transmembrane region" description="Helical" evidence="8">
    <location>
        <begin position="368"/>
        <end position="387"/>
    </location>
</feature>
<reference evidence="9 10" key="1">
    <citation type="submission" date="2018-05" db="EMBL/GenBank/DDBJ databases">
        <title>Reference genomes for bee gut microbiota database.</title>
        <authorList>
            <person name="Ellegaard K.M."/>
        </authorList>
    </citation>
    <scope>NUCLEOTIDE SEQUENCE [LARGE SCALE GENOMIC DNA]</scope>
    <source>
        <strain evidence="9 10">ESL0284</strain>
    </source>
</reference>
<evidence type="ECO:0000256" key="5">
    <source>
        <dbReference type="ARBA" id="ARBA00022692"/>
    </source>
</evidence>
<organism evidence="9 10">
    <name type="scientific">Commensalibacter melissae</name>
    <dbReference type="NCBI Taxonomy" id="2070537"/>
    <lineage>
        <taxon>Bacteria</taxon>
        <taxon>Pseudomonadati</taxon>
        <taxon>Pseudomonadota</taxon>
        <taxon>Alphaproteobacteria</taxon>
        <taxon>Acetobacterales</taxon>
        <taxon>Acetobacteraceae</taxon>
    </lineage>
</organism>
<dbReference type="InterPro" id="IPR018227">
    <property type="entry name" value="Amino_acid_transport_2"/>
</dbReference>
<evidence type="ECO:0000313" key="10">
    <source>
        <dbReference type="Proteomes" id="UP000247565"/>
    </source>
</evidence>
<keyword evidence="7 8" id="KW-0472">Membrane</keyword>
<dbReference type="AlphaFoldDB" id="A0A318N1L9"/>
<dbReference type="Proteomes" id="UP000247565">
    <property type="component" value="Unassembled WGS sequence"/>
</dbReference>
<keyword evidence="10" id="KW-1185">Reference proteome</keyword>
<comment type="caution">
    <text evidence="9">The sequence shown here is derived from an EMBL/GenBank/DDBJ whole genome shotgun (WGS) entry which is preliminary data.</text>
</comment>
<evidence type="ECO:0000313" key="9">
    <source>
        <dbReference type="EMBL" id="PXZ00841.1"/>
    </source>
</evidence>
<sequence length="427" mass="47532">MKNNQILDKMPKWRSSDTVWMLSLYGTAIGAGVLFLPINAAAGGLIPLLLLTILAFPMTFYAHQALCRFVLSGSENDYGDITVVVEEKFGKKIGYLITLFYFFAIFPILLVYGVSLVNTVQSFMQHQLGLTPPPRALTSFFLISFLIMIVQCGENLIVKIMSTLVYPFVAILILISLFLIPHWNLNLFRDISLSGASQEGGNGMFLTLWLTIPVAVFAFNHSPIISSLAVTKSKEYGRWVEPKCSQIIKYSNLMMVITVLFFVFSCALCLSPANLIEAKKANITILSYLANHFHTPFLKFIAPIVAFVAICKSFLGHYLGAKEGFNGILEKSLYHFFGKNISRKTLDRCALFFVYIVTWFVSSNNPSILGMIESIGGPVLAVILFILPMVAIHKLPELAKFKGKSSNIFITIMGCIAISAVIYQFFI</sequence>
<comment type="subcellular location">
    <subcellularLocation>
        <location evidence="1">Cell inner membrane</location>
        <topology evidence="1">Multi-pass membrane protein</topology>
    </subcellularLocation>
</comment>
<evidence type="ECO:0000256" key="7">
    <source>
        <dbReference type="ARBA" id="ARBA00023136"/>
    </source>
</evidence>
<evidence type="ECO:0000256" key="8">
    <source>
        <dbReference type="SAM" id="Phobius"/>
    </source>
</evidence>
<feature type="transmembrane region" description="Helical" evidence="8">
    <location>
        <begin position="408"/>
        <end position="426"/>
    </location>
</feature>
<gene>
    <name evidence="9" type="ORF">DK869_05495</name>
</gene>
<dbReference type="GO" id="GO:0005886">
    <property type="term" value="C:plasma membrane"/>
    <property type="evidence" value="ECO:0007669"/>
    <property type="project" value="UniProtKB-SubCell"/>
</dbReference>
<feature type="transmembrane region" description="Helical" evidence="8">
    <location>
        <begin position="93"/>
        <end position="117"/>
    </location>
</feature>
<feature type="transmembrane region" description="Helical" evidence="8">
    <location>
        <begin position="44"/>
        <end position="62"/>
    </location>
</feature>
<dbReference type="RefSeq" id="WP_110438981.1">
    <property type="nucleotide sequence ID" value="NZ_CP046393.1"/>
</dbReference>
<feature type="transmembrane region" description="Helical" evidence="8">
    <location>
        <begin position="20"/>
        <end position="38"/>
    </location>
</feature>
<dbReference type="PANTHER" id="PTHR35334:SF2">
    <property type="entry name" value="SERINE TRANSPORTER SDAC"/>
    <property type="match status" value="1"/>
</dbReference>
<dbReference type="EMBL" id="QGLT01000002">
    <property type="protein sequence ID" value="PXZ00841.1"/>
    <property type="molecule type" value="Genomic_DNA"/>
</dbReference>
<dbReference type="PANTHER" id="PTHR35334">
    <property type="entry name" value="SERINE TRANSPORTER"/>
    <property type="match status" value="1"/>
</dbReference>
<feature type="transmembrane region" description="Helical" evidence="8">
    <location>
        <begin position="252"/>
        <end position="276"/>
    </location>
</feature>
<keyword evidence="4" id="KW-0997">Cell inner membrane</keyword>
<feature type="transmembrane region" description="Helical" evidence="8">
    <location>
        <begin position="345"/>
        <end position="362"/>
    </location>
</feature>
<evidence type="ECO:0000256" key="6">
    <source>
        <dbReference type="ARBA" id="ARBA00022989"/>
    </source>
</evidence>
<feature type="transmembrane region" description="Helical" evidence="8">
    <location>
        <begin position="203"/>
        <end position="231"/>
    </location>
</feature>
<evidence type="ECO:0000256" key="2">
    <source>
        <dbReference type="ARBA" id="ARBA00022448"/>
    </source>
</evidence>
<protein>
    <submittedName>
        <fullName evidence="9">HAAAP family serine/threonine permease</fullName>
    </submittedName>
</protein>
<keyword evidence="6 8" id="KW-1133">Transmembrane helix</keyword>
<feature type="transmembrane region" description="Helical" evidence="8">
    <location>
        <begin position="137"/>
        <end position="157"/>
    </location>
</feature>
<proteinExistence type="predicted"/>
<keyword evidence="2" id="KW-0813">Transport</keyword>
<dbReference type="GO" id="GO:0003333">
    <property type="term" value="P:amino acid transmembrane transport"/>
    <property type="evidence" value="ECO:0007669"/>
    <property type="project" value="InterPro"/>
</dbReference>
<keyword evidence="3" id="KW-1003">Cell membrane</keyword>
<keyword evidence="5 8" id="KW-0812">Transmembrane</keyword>
<dbReference type="Gene3D" id="1.20.1740.10">
    <property type="entry name" value="Amino acid/polyamine transporter I"/>
    <property type="match status" value="1"/>
</dbReference>
<dbReference type="Pfam" id="PF03222">
    <property type="entry name" value="Trp_Tyr_perm"/>
    <property type="match status" value="1"/>
</dbReference>
<feature type="transmembrane region" description="Helical" evidence="8">
    <location>
        <begin position="164"/>
        <end position="183"/>
    </location>
</feature>
<name>A0A318N1L9_9PROT</name>
<accession>A0A318N1L9</accession>
<evidence type="ECO:0000256" key="4">
    <source>
        <dbReference type="ARBA" id="ARBA00022519"/>
    </source>
</evidence>
<feature type="transmembrane region" description="Helical" evidence="8">
    <location>
        <begin position="296"/>
        <end position="315"/>
    </location>
</feature>